<organism evidence="1 2">
    <name type="scientific">Larimichthys crocea</name>
    <name type="common">Large yellow croaker</name>
    <name type="synonym">Pseudosciaena crocea</name>
    <dbReference type="NCBI Taxonomy" id="215358"/>
    <lineage>
        <taxon>Eukaryota</taxon>
        <taxon>Metazoa</taxon>
        <taxon>Chordata</taxon>
        <taxon>Craniata</taxon>
        <taxon>Vertebrata</taxon>
        <taxon>Euteleostomi</taxon>
        <taxon>Actinopterygii</taxon>
        <taxon>Neopterygii</taxon>
        <taxon>Teleostei</taxon>
        <taxon>Neoteleostei</taxon>
        <taxon>Acanthomorphata</taxon>
        <taxon>Eupercaria</taxon>
        <taxon>Sciaenidae</taxon>
        <taxon>Larimichthys</taxon>
    </lineage>
</organism>
<keyword evidence="2" id="KW-1185">Reference proteome</keyword>
<dbReference type="EMBL" id="CM011676">
    <property type="protein sequence ID" value="TMS20942.1"/>
    <property type="molecule type" value="Genomic_DNA"/>
</dbReference>
<reference evidence="1" key="1">
    <citation type="submission" date="2018-11" db="EMBL/GenBank/DDBJ databases">
        <title>The sequence and de novo assembly of Larimichthys crocea genome using PacBio and Hi-C technologies.</title>
        <authorList>
            <person name="Xu P."/>
            <person name="Chen B."/>
            <person name="Zhou Z."/>
            <person name="Ke Q."/>
            <person name="Wu Y."/>
            <person name="Bai H."/>
            <person name="Pu F."/>
        </authorList>
    </citation>
    <scope>NUCLEOTIDE SEQUENCE</scope>
    <source>
        <tissue evidence="1">Muscle</tissue>
    </source>
</reference>
<dbReference type="Proteomes" id="UP000793456">
    <property type="component" value="Chromosome III"/>
</dbReference>
<protein>
    <submittedName>
        <fullName evidence="1">Uncharacterized protein</fullName>
    </submittedName>
</protein>
<name>A0ACD3RNK3_LARCR</name>
<gene>
    <name evidence="1" type="ORF">E3U43_014915</name>
</gene>
<sequence>MGNFSSKDGHSPTGVHGDTFHTPPASPQNDGPPYMHGVPQFLHPTSPQPSSAAPASSPPPVPGLASSVKKVQSITTPTTSSSPPDWRPNPPPVSSNSFTIGTGVGLVHNKPGNTLVKGQAPLGRNGGPPTSTPRTPQGKTVSISPTKSPSSPCSASPVVGSSSGQSWRERDSGLSQSLLPGHEAGDSQNEELEKLLEECRTTLGVTVSEDERTNTAEILKQLLTEVKSLKSTLQTERGEWLQFQADLQVAVAVADRLRAEAEEELNALRTAHTDVERELSASQQRQKEADMQLVTLRGELKESRQRLATLSQVQSKADTQEPEKPNGGQGNISESKEGTQRGRERGLYRLGREEMESRSQNELTKNVASEEARTDCKGVTKRYLRNVTNEDRNGEEPRSSETQRTVITERSRSLSRLPASSDSSAMQNGTSQSNTASTVGPSNKNLGQLRGRKSLDWQESRTSTDTGKREESLNKYNSALTELPPIKSQDGFNLLLRRHGGSKRNSLLRWCQSRTQGYKSIDITNFSSSWADGLAFCAVYHTYLPSHIPYSTLTPENKRENLSLAFKTGESVGIAQTLTVEEMLRAGGPDWQRVLSYVESIYRHFEM</sequence>
<accession>A0ACD3RNK3</accession>
<evidence type="ECO:0000313" key="2">
    <source>
        <dbReference type="Proteomes" id="UP000793456"/>
    </source>
</evidence>
<comment type="caution">
    <text evidence="1">The sequence shown here is derived from an EMBL/GenBank/DDBJ whole genome shotgun (WGS) entry which is preliminary data.</text>
</comment>
<proteinExistence type="predicted"/>
<evidence type="ECO:0000313" key="1">
    <source>
        <dbReference type="EMBL" id="TMS20942.1"/>
    </source>
</evidence>